<dbReference type="InterPro" id="IPR041739">
    <property type="entry name" value="G5K_ProB"/>
</dbReference>
<dbReference type="SMART" id="SM00359">
    <property type="entry name" value="PUA"/>
    <property type="match status" value="1"/>
</dbReference>
<dbReference type="PROSITE" id="PS00902">
    <property type="entry name" value="GLUTAMATE_5_KINASE"/>
    <property type="match status" value="1"/>
</dbReference>
<dbReference type="GO" id="GO:0005829">
    <property type="term" value="C:cytosol"/>
    <property type="evidence" value="ECO:0007669"/>
    <property type="project" value="TreeGrafter"/>
</dbReference>
<dbReference type="PANTHER" id="PTHR43654">
    <property type="entry name" value="GLUTAMATE 5-KINASE"/>
    <property type="match status" value="1"/>
</dbReference>
<dbReference type="UniPathway" id="UPA00098">
    <property type="reaction ID" value="UER00359"/>
</dbReference>
<dbReference type="GO" id="GO:0005524">
    <property type="term" value="F:ATP binding"/>
    <property type="evidence" value="ECO:0007669"/>
    <property type="project" value="UniProtKB-KW"/>
</dbReference>
<dbReference type="RefSeq" id="WP_091527597.1">
    <property type="nucleotide sequence ID" value="NZ_LT629772.1"/>
</dbReference>
<feature type="binding site" evidence="8">
    <location>
        <position position="16"/>
    </location>
    <ligand>
        <name>ATP</name>
        <dbReference type="ChEBI" id="CHEBI:30616"/>
    </ligand>
</feature>
<dbReference type="HAMAP" id="MF_00456">
    <property type="entry name" value="ProB"/>
    <property type="match status" value="1"/>
</dbReference>
<dbReference type="SUPFAM" id="SSF88697">
    <property type="entry name" value="PUA domain-like"/>
    <property type="match status" value="1"/>
</dbReference>
<keyword evidence="11" id="KW-1185">Reference proteome</keyword>
<name>A0A1H1YBP2_9ACTN</name>
<dbReference type="InterPro" id="IPR036974">
    <property type="entry name" value="PUA_sf"/>
</dbReference>
<evidence type="ECO:0000256" key="4">
    <source>
        <dbReference type="ARBA" id="ARBA00022679"/>
    </source>
</evidence>
<keyword evidence="4 8" id="KW-0808">Transferase</keyword>
<evidence type="ECO:0000256" key="5">
    <source>
        <dbReference type="ARBA" id="ARBA00022741"/>
    </source>
</evidence>
<evidence type="ECO:0000313" key="10">
    <source>
        <dbReference type="EMBL" id="SDT18804.1"/>
    </source>
</evidence>
<comment type="subcellular location">
    <subcellularLocation>
        <location evidence="8">Cytoplasm</location>
    </subcellularLocation>
</comment>
<keyword evidence="3 8" id="KW-0641">Proline biosynthesis</keyword>
<evidence type="ECO:0000313" key="11">
    <source>
        <dbReference type="Proteomes" id="UP000199103"/>
    </source>
</evidence>
<feature type="binding site" evidence="8">
    <location>
        <position position="56"/>
    </location>
    <ligand>
        <name>substrate</name>
    </ligand>
</feature>
<comment type="function">
    <text evidence="8">Catalyzes the transfer of a phosphate group to glutamate to form L-glutamate 5-phosphate.</text>
</comment>
<keyword evidence="5 8" id="KW-0547">Nucleotide-binding</keyword>
<dbReference type="PROSITE" id="PS50890">
    <property type="entry name" value="PUA"/>
    <property type="match status" value="1"/>
</dbReference>
<evidence type="ECO:0000256" key="2">
    <source>
        <dbReference type="ARBA" id="ARBA00022605"/>
    </source>
</evidence>
<dbReference type="PANTHER" id="PTHR43654:SF1">
    <property type="entry name" value="ISOPENTENYL PHOSPHATE KINASE"/>
    <property type="match status" value="1"/>
</dbReference>
<dbReference type="Gene3D" id="3.40.1160.10">
    <property type="entry name" value="Acetylglutamate kinase-like"/>
    <property type="match status" value="2"/>
</dbReference>
<dbReference type="FunFam" id="3.40.1160.10:FF:000018">
    <property type="entry name" value="Glutamate 5-kinase"/>
    <property type="match status" value="1"/>
</dbReference>
<feature type="binding site" evidence="8">
    <location>
        <begin position="175"/>
        <end position="176"/>
    </location>
    <ligand>
        <name>ATP</name>
        <dbReference type="ChEBI" id="CHEBI:30616"/>
    </ligand>
</feature>
<sequence length="372" mass="38643">MINRTDLLDARRIVIKVGSSSLTTATGGLDPRRVGDLVDALVSVRTSGREIVLVSSGAIAAGLAPLTLRTRPRDLATQQAAASVGQGLLVQEYASRFAAAELTVGQVLLTVDDVTRKSHYRNASQTFARLLELGVVPIVNENDTVATHEIRFGDNDRLAALVAHLVHADALLLLSDVDSLYTSNPSQPGAHRVLEVSGPEDLAGIDVTAAGASGVGTGGMATKINAAQIATSAGIPVVLAAADVAAEALAGKPVGTYFHPTGKRRPSRLLWLAHATDASGELILDAGAVDAVLRRKASLLPAGVTEVRGDFSAGDPVNLVGPDGVLIARGLANYDSAELPDLLGRHTDELLAELGEGYDRTVVHRDALIVLV</sequence>
<dbReference type="InterPro" id="IPR001048">
    <property type="entry name" value="Asp/Glu/Uridylate_kinase"/>
</dbReference>
<evidence type="ECO:0000256" key="1">
    <source>
        <dbReference type="ARBA" id="ARBA00022490"/>
    </source>
</evidence>
<dbReference type="GO" id="GO:0003723">
    <property type="term" value="F:RNA binding"/>
    <property type="evidence" value="ECO:0007669"/>
    <property type="project" value="InterPro"/>
</dbReference>
<dbReference type="InterPro" id="IPR001057">
    <property type="entry name" value="Glu/AcGlu_kinase"/>
</dbReference>
<dbReference type="CDD" id="cd21157">
    <property type="entry name" value="PUA_G5K"/>
    <property type="match status" value="1"/>
</dbReference>
<dbReference type="OrthoDB" id="9804434at2"/>
<protein>
    <recommendedName>
        <fullName evidence="8">Glutamate 5-kinase</fullName>
        <ecNumber evidence="8">2.7.2.11</ecNumber>
    </recommendedName>
    <alternativeName>
        <fullName evidence="8">Gamma-glutamyl kinase</fullName>
        <shortName evidence="8">GK</shortName>
    </alternativeName>
</protein>
<dbReference type="EC" id="2.7.2.11" evidence="8"/>
<reference evidence="10 11" key="1">
    <citation type="submission" date="2016-10" db="EMBL/GenBank/DDBJ databases">
        <authorList>
            <person name="de Groot N.N."/>
        </authorList>
    </citation>
    <scope>NUCLEOTIDE SEQUENCE [LARGE SCALE GENOMIC DNA]</scope>
    <source>
        <strain evidence="10 11">DSM 21800</strain>
    </source>
</reference>
<keyword evidence="2 8" id="KW-0028">Amino-acid biosynthesis</keyword>
<dbReference type="InterPro" id="IPR005715">
    <property type="entry name" value="Glu_5kinase/COase_Synthase"/>
</dbReference>
<evidence type="ECO:0000256" key="8">
    <source>
        <dbReference type="HAMAP-Rule" id="MF_00456"/>
    </source>
</evidence>
<comment type="catalytic activity">
    <reaction evidence="8">
        <text>L-glutamate + ATP = L-glutamyl 5-phosphate + ADP</text>
        <dbReference type="Rhea" id="RHEA:14877"/>
        <dbReference type="ChEBI" id="CHEBI:29985"/>
        <dbReference type="ChEBI" id="CHEBI:30616"/>
        <dbReference type="ChEBI" id="CHEBI:58274"/>
        <dbReference type="ChEBI" id="CHEBI:456216"/>
        <dbReference type="EC" id="2.7.2.11"/>
    </reaction>
</comment>
<dbReference type="Proteomes" id="UP000199103">
    <property type="component" value="Chromosome I"/>
</dbReference>
<feature type="domain" description="PUA" evidence="9">
    <location>
        <begin position="280"/>
        <end position="359"/>
    </location>
</feature>
<dbReference type="PRINTS" id="PR00474">
    <property type="entry name" value="GLU5KINASE"/>
</dbReference>
<keyword evidence="7 8" id="KW-0067">ATP-binding</keyword>
<organism evidence="10 11">
    <name type="scientific">Microlunatus soli</name>
    <dbReference type="NCBI Taxonomy" id="630515"/>
    <lineage>
        <taxon>Bacteria</taxon>
        <taxon>Bacillati</taxon>
        <taxon>Actinomycetota</taxon>
        <taxon>Actinomycetes</taxon>
        <taxon>Propionibacteriales</taxon>
        <taxon>Propionibacteriaceae</taxon>
        <taxon>Microlunatus</taxon>
    </lineage>
</organism>
<accession>A0A1H1YBP2</accession>
<dbReference type="GO" id="GO:0055129">
    <property type="term" value="P:L-proline biosynthetic process"/>
    <property type="evidence" value="ECO:0007669"/>
    <property type="project" value="UniProtKB-UniRule"/>
</dbReference>
<dbReference type="CDD" id="cd04242">
    <property type="entry name" value="AAK_G5K_ProB"/>
    <property type="match status" value="1"/>
</dbReference>
<feature type="binding site" evidence="8">
    <location>
        <begin position="217"/>
        <end position="223"/>
    </location>
    <ligand>
        <name>ATP</name>
        <dbReference type="ChEBI" id="CHEBI:30616"/>
    </ligand>
</feature>
<keyword evidence="6 8" id="KW-0418">Kinase</keyword>
<dbReference type="InterPro" id="IPR015947">
    <property type="entry name" value="PUA-like_sf"/>
</dbReference>
<evidence type="ECO:0000259" key="9">
    <source>
        <dbReference type="SMART" id="SM00359"/>
    </source>
</evidence>
<proteinExistence type="inferred from homology"/>
<dbReference type="NCBIfam" id="TIGR01027">
    <property type="entry name" value="proB"/>
    <property type="match status" value="1"/>
</dbReference>
<gene>
    <name evidence="8" type="primary">proB</name>
    <name evidence="10" type="ORF">SAMN04489812_4495</name>
</gene>
<evidence type="ECO:0000256" key="7">
    <source>
        <dbReference type="ARBA" id="ARBA00022840"/>
    </source>
</evidence>
<dbReference type="InterPro" id="IPR036393">
    <property type="entry name" value="AceGlu_kinase-like_sf"/>
</dbReference>
<dbReference type="PIRSF" id="PIRSF000729">
    <property type="entry name" value="GK"/>
    <property type="match status" value="1"/>
</dbReference>
<dbReference type="AlphaFoldDB" id="A0A1H1YBP2"/>
<feature type="binding site" evidence="8">
    <location>
        <position position="155"/>
    </location>
    <ligand>
        <name>substrate</name>
    </ligand>
</feature>
<dbReference type="Pfam" id="PF01472">
    <property type="entry name" value="PUA"/>
    <property type="match status" value="1"/>
</dbReference>
<feature type="binding site" evidence="8">
    <location>
        <position position="143"/>
    </location>
    <ligand>
        <name>substrate</name>
    </ligand>
</feature>
<dbReference type="InterPro" id="IPR002478">
    <property type="entry name" value="PUA"/>
</dbReference>
<dbReference type="Gene3D" id="2.30.130.10">
    <property type="entry name" value="PUA domain"/>
    <property type="match status" value="1"/>
</dbReference>
<dbReference type="GO" id="GO:0004349">
    <property type="term" value="F:glutamate 5-kinase activity"/>
    <property type="evidence" value="ECO:0007669"/>
    <property type="project" value="UniProtKB-UniRule"/>
</dbReference>
<comment type="pathway">
    <text evidence="8">Amino-acid biosynthesis; L-proline biosynthesis; L-glutamate 5-semialdehyde from L-glutamate: step 1/2.</text>
</comment>
<comment type="similarity">
    <text evidence="8">Belongs to the glutamate 5-kinase family.</text>
</comment>
<dbReference type="InterPro" id="IPR011529">
    <property type="entry name" value="Glu_5kinase"/>
</dbReference>
<dbReference type="InterPro" id="IPR019797">
    <property type="entry name" value="Glutamate_5-kinase_CS"/>
</dbReference>
<dbReference type="Pfam" id="PF00696">
    <property type="entry name" value="AA_kinase"/>
    <property type="match status" value="1"/>
</dbReference>
<dbReference type="SUPFAM" id="SSF53633">
    <property type="entry name" value="Carbamate kinase-like"/>
    <property type="match status" value="1"/>
</dbReference>
<dbReference type="STRING" id="630515.SAMN04489812_4495"/>
<evidence type="ECO:0000256" key="3">
    <source>
        <dbReference type="ARBA" id="ARBA00022650"/>
    </source>
</evidence>
<evidence type="ECO:0000256" key="6">
    <source>
        <dbReference type="ARBA" id="ARBA00022777"/>
    </source>
</evidence>
<keyword evidence="1 8" id="KW-0963">Cytoplasm</keyword>
<dbReference type="EMBL" id="LT629772">
    <property type="protein sequence ID" value="SDT18804.1"/>
    <property type="molecule type" value="Genomic_DNA"/>
</dbReference>